<protein>
    <submittedName>
        <fullName evidence="2">Uncharacterized protein</fullName>
    </submittedName>
</protein>
<accession>A0A7R9H714</accession>
<evidence type="ECO:0000313" key="2">
    <source>
        <dbReference type="EMBL" id="CAD7411541.1"/>
    </source>
</evidence>
<organism evidence="2">
    <name type="scientific">Timema poppense</name>
    <name type="common">Walking stick</name>
    <dbReference type="NCBI Taxonomy" id="170557"/>
    <lineage>
        <taxon>Eukaryota</taxon>
        <taxon>Metazoa</taxon>
        <taxon>Ecdysozoa</taxon>
        <taxon>Arthropoda</taxon>
        <taxon>Hexapoda</taxon>
        <taxon>Insecta</taxon>
        <taxon>Pterygota</taxon>
        <taxon>Neoptera</taxon>
        <taxon>Polyneoptera</taxon>
        <taxon>Phasmatodea</taxon>
        <taxon>Timematodea</taxon>
        <taxon>Timematoidea</taxon>
        <taxon>Timematidae</taxon>
        <taxon>Timema</taxon>
    </lineage>
</organism>
<dbReference type="AlphaFoldDB" id="A0A7R9H714"/>
<gene>
    <name evidence="2" type="ORF">TPSB3V08_LOCUS7942</name>
</gene>
<dbReference type="EMBL" id="OD005408">
    <property type="protein sequence ID" value="CAD7411541.1"/>
    <property type="molecule type" value="Genomic_DNA"/>
</dbReference>
<reference evidence="2" key="1">
    <citation type="submission" date="2020-11" db="EMBL/GenBank/DDBJ databases">
        <authorList>
            <person name="Tran Van P."/>
        </authorList>
    </citation>
    <scope>NUCLEOTIDE SEQUENCE</scope>
</reference>
<feature type="compositionally biased region" description="Polar residues" evidence="1">
    <location>
        <begin position="1"/>
        <end position="12"/>
    </location>
</feature>
<name>A0A7R9H714_TIMPO</name>
<evidence type="ECO:0000256" key="1">
    <source>
        <dbReference type="SAM" id="MobiDB-lite"/>
    </source>
</evidence>
<proteinExistence type="predicted"/>
<sequence>MQSEFEPQSPRHQQAKLTRK</sequence>
<feature type="region of interest" description="Disordered" evidence="1">
    <location>
        <begin position="1"/>
        <end position="20"/>
    </location>
</feature>